<dbReference type="EMBL" id="SAUN01000001">
    <property type="protein sequence ID" value="RVX38059.1"/>
    <property type="molecule type" value="Genomic_DNA"/>
</dbReference>
<reference evidence="1 2" key="1">
    <citation type="submission" date="2019-01" db="EMBL/GenBank/DDBJ databases">
        <title>Sequencing the genomes of 1000 actinobacteria strains.</title>
        <authorList>
            <person name="Klenk H.-P."/>
        </authorList>
    </citation>
    <scope>NUCLEOTIDE SEQUENCE [LARGE SCALE GENOMIC DNA]</scope>
    <source>
        <strain evidence="1 2">DSM 43925</strain>
    </source>
</reference>
<name>A0A438LX35_9ACTN</name>
<evidence type="ECO:0000313" key="1">
    <source>
        <dbReference type="EMBL" id="RVX38059.1"/>
    </source>
</evidence>
<organism evidence="1 2">
    <name type="scientific">Nonomuraea polychroma</name>
    <dbReference type="NCBI Taxonomy" id="46176"/>
    <lineage>
        <taxon>Bacteria</taxon>
        <taxon>Bacillati</taxon>
        <taxon>Actinomycetota</taxon>
        <taxon>Actinomycetes</taxon>
        <taxon>Streptosporangiales</taxon>
        <taxon>Streptosporangiaceae</taxon>
        <taxon>Nonomuraea</taxon>
    </lineage>
</organism>
<dbReference type="OrthoDB" id="3541354at2"/>
<gene>
    <name evidence="1" type="ORF">EDD27_0349</name>
</gene>
<comment type="caution">
    <text evidence="1">The sequence shown here is derived from an EMBL/GenBank/DDBJ whole genome shotgun (WGS) entry which is preliminary data.</text>
</comment>
<dbReference type="Proteomes" id="UP000284824">
    <property type="component" value="Unassembled WGS sequence"/>
</dbReference>
<dbReference type="AlphaFoldDB" id="A0A438LX35"/>
<proteinExistence type="predicted"/>
<keyword evidence="2" id="KW-1185">Reference proteome</keyword>
<protein>
    <submittedName>
        <fullName evidence="1">Uncharacterized protein</fullName>
    </submittedName>
</protein>
<sequence>MAELLPPPSNDSCLGIHVPEPRPNRTVLRWAPVQPTAGRVRVRAYTCDCQPTFYELCQAGGQLFIRRTQRLGARVLVDESEPFRYAKALIMWTKLMEGLAW</sequence>
<accession>A0A438LX35</accession>
<evidence type="ECO:0000313" key="2">
    <source>
        <dbReference type="Proteomes" id="UP000284824"/>
    </source>
</evidence>